<gene>
    <name evidence="1" type="ORF">ACFSFX_11885</name>
</gene>
<keyword evidence="2" id="KW-1185">Reference proteome</keyword>
<name>A0ABW4Q979_9MICC</name>
<evidence type="ECO:0008006" key="3">
    <source>
        <dbReference type="Google" id="ProtNLM"/>
    </source>
</evidence>
<sequence>MSPSRIRAREAEFEQLDLSTMTPDEVYSELMFVISLAETRSSSTHFMLPTDSRLLEVGTTLWRGRTLDVDDHFLPLRGMKSIEDAWEAPADKVRSPGRLNKAGESLLYASYGNPLAVPNEIRVNENEYFSLLKYRVVTEINLTGIGLPIRTEHFSGAAARGAGAISEFFGRQFSRRSRLNDGAHYLLSELIAKYNFDLPPDFHHGWAYPSVARPGALNVTLRPEEAHIRMELVGICICKALVAAEELKLSGFAYSDGADTGAGFQWFEQGSTVQLELFPEFNV</sequence>
<evidence type="ECO:0000313" key="1">
    <source>
        <dbReference type="EMBL" id="MFD1847293.1"/>
    </source>
</evidence>
<comment type="caution">
    <text evidence="1">The sequence shown here is derived from an EMBL/GenBank/DDBJ whole genome shotgun (WGS) entry which is preliminary data.</text>
</comment>
<dbReference type="EMBL" id="JBHUGA010000044">
    <property type="protein sequence ID" value="MFD1847293.1"/>
    <property type="molecule type" value="Genomic_DNA"/>
</dbReference>
<accession>A0ABW4Q979</accession>
<reference evidence="2" key="1">
    <citation type="journal article" date="2019" name="Int. J. Syst. Evol. Microbiol.">
        <title>The Global Catalogue of Microorganisms (GCM) 10K type strain sequencing project: providing services to taxonomists for standard genome sequencing and annotation.</title>
        <authorList>
            <consortium name="The Broad Institute Genomics Platform"/>
            <consortium name="The Broad Institute Genome Sequencing Center for Infectious Disease"/>
            <person name="Wu L."/>
            <person name="Ma J."/>
        </authorList>
    </citation>
    <scope>NUCLEOTIDE SEQUENCE [LARGE SCALE GENOMIC DNA]</scope>
    <source>
        <strain evidence="2">JCM 11496</strain>
    </source>
</reference>
<proteinExistence type="predicted"/>
<protein>
    <recommendedName>
        <fullName evidence="3">RES domain-containing protein</fullName>
    </recommendedName>
</protein>
<organism evidence="1 2">
    <name type="scientific">Arthrobacter flavus</name>
    <dbReference type="NCBI Taxonomy" id="95172"/>
    <lineage>
        <taxon>Bacteria</taxon>
        <taxon>Bacillati</taxon>
        <taxon>Actinomycetota</taxon>
        <taxon>Actinomycetes</taxon>
        <taxon>Micrococcales</taxon>
        <taxon>Micrococcaceae</taxon>
        <taxon>Arthrobacter</taxon>
    </lineage>
</organism>
<dbReference type="Proteomes" id="UP001597307">
    <property type="component" value="Unassembled WGS sequence"/>
</dbReference>
<evidence type="ECO:0000313" key="2">
    <source>
        <dbReference type="Proteomes" id="UP001597307"/>
    </source>
</evidence>
<dbReference type="RefSeq" id="WP_377959648.1">
    <property type="nucleotide sequence ID" value="NZ_JBHUGA010000044.1"/>
</dbReference>